<gene>
    <name evidence="2" type="ORF">FOC1_g10003902</name>
</gene>
<sequence length="240" mass="26706">MAEAAGLALGVLGLAGLIGAFKDTIDLFNTAVDMHHMGRQYQVLDIKLDIEKTLLLQGADRRYGLRLEIDTEALISLPISTSMSLGPDLSELSSELFSGPIPLQHVASSQQRDPSQSASVAQKTRWVIRDKQKLEILVQDLAELTAKFDQSGIELIKKDVRKLLLFQEAAANHEAIAQSTQKNLDRMRQTRILNTLWFSMINDSLRDKDLATHDDIILPSVAETRQPFEVILPNTYSISV</sequence>
<dbReference type="AlphaFoldDB" id="N4V031"/>
<dbReference type="OrthoDB" id="443402at2759"/>
<dbReference type="InterPro" id="IPR038305">
    <property type="entry name" value="HeLo_sf"/>
</dbReference>
<feature type="domain" description="Prion-inhibition and propagation HeLo" evidence="1">
    <location>
        <begin position="60"/>
        <end position="147"/>
    </location>
</feature>
<dbReference type="HOGENOM" id="CLU_1156414_0_0_1"/>
<evidence type="ECO:0000313" key="3">
    <source>
        <dbReference type="Proteomes" id="UP000016928"/>
    </source>
</evidence>
<evidence type="ECO:0000259" key="1">
    <source>
        <dbReference type="Pfam" id="PF14479"/>
    </source>
</evidence>
<dbReference type="Gene3D" id="1.20.120.1020">
    <property type="entry name" value="Prion-inhibition and propagation, HeLo domain"/>
    <property type="match status" value="2"/>
</dbReference>
<organism evidence="2 3">
    <name type="scientific">Fusarium oxysporum f. sp. cubense (strain race 1)</name>
    <name type="common">Panama disease fungus</name>
    <dbReference type="NCBI Taxonomy" id="1229664"/>
    <lineage>
        <taxon>Eukaryota</taxon>
        <taxon>Fungi</taxon>
        <taxon>Dikarya</taxon>
        <taxon>Ascomycota</taxon>
        <taxon>Pezizomycotina</taxon>
        <taxon>Sordariomycetes</taxon>
        <taxon>Hypocreomycetidae</taxon>
        <taxon>Hypocreales</taxon>
        <taxon>Nectriaceae</taxon>
        <taxon>Fusarium</taxon>
        <taxon>Fusarium oxysporum species complex</taxon>
    </lineage>
</organism>
<dbReference type="EMBL" id="KB729958">
    <property type="protein sequence ID" value="ENH75740.1"/>
    <property type="molecule type" value="Genomic_DNA"/>
</dbReference>
<proteinExistence type="predicted"/>
<reference evidence="3" key="1">
    <citation type="submission" date="2012-09" db="EMBL/GenBank/DDBJ databases">
        <title>Genome sequencing and comparative transcriptomics of race 1 and race 4 of banana pathogen: Fusarium oxysporum f. sp. cubense.</title>
        <authorList>
            <person name="Fang X."/>
            <person name="Huang J."/>
        </authorList>
    </citation>
    <scope>NUCLEOTIDE SEQUENCE [LARGE SCALE GENOMIC DNA]</scope>
    <source>
        <strain evidence="3">race 1</strain>
    </source>
</reference>
<evidence type="ECO:0000313" key="2">
    <source>
        <dbReference type="EMBL" id="ENH75740.1"/>
    </source>
</evidence>
<dbReference type="VEuPathDB" id="FungiDB:FOC1_g10003902"/>
<name>N4V031_FUSC1</name>
<protein>
    <recommendedName>
        <fullName evidence="1">Prion-inhibition and propagation HeLo domain-containing protein</fullName>
    </recommendedName>
</protein>
<dbReference type="InterPro" id="IPR029498">
    <property type="entry name" value="HeLo_dom"/>
</dbReference>
<accession>N4V031</accession>
<reference evidence="3" key="2">
    <citation type="journal article" date="2014" name="PLoS ONE">
        <title>Genome and Transcriptome Analysis of the Fungal Pathogen Fusarium oxysporum f. sp. cubense Causing Banana Vascular Wilt Disease.</title>
        <authorList>
            <person name="Guo L."/>
            <person name="Han L."/>
            <person name="Yang L."/>
            <person name="Zeng H."/>
            <person name="Fan D."/>
            <person name="Zhu Y."/>
            <person name="Feng Y."/>
            <person name="Wang G."/>
            <person name="Peng C."/>
            <person name="Jiang X."/>
            <person name="Zhou D."/>
            <person name="Ni P."/>
            <person name="Liang C."/>
            <person name="Liu L."/>
            <person name="Wang J."/>
            <person name="Mao C."/>
            <person name="Fang X."/>
            <person name="Peng M."/>
            <person name="Huang J."/>
        </authorList>
    </citation>
    <scope>NUCLEOTIDE SEQUENCE [LARGE SCALE GENOMIC DNA]</scope>
    <source>
        <strain evidence="3">race 1</strain>
    </source>
</reference>
<feature type="domain" description="Prion-inhibition and propagation HeLo" evidence="1">
    <location>
        <begin position="6"/>
        <end position="57"/>
    </location>
</feature>
<dbReference type="Proteomes" id="UP000016928">
    <property type="component" value="Unassembled WGS sequence"/>
</dbReference>
<dbReference type="STRING" id="1229664.N4V031"/>
<dbReference type="Pfam" id="PF14479">
    <property type="entry name" value="HeLo"/>
    <property type="match status" value="2"/>
</dbReference>